<feature type="signal peptide" evidence="1">
    <location>
        <begin position="1"/>
        <end position="22"/>
    </location>
</feature>
<gene>
    <name evidence="2" type="ORF">RRG08_018314</name>
</gene>
<organism evidence="2 3">
    <name type="scientific">Elysia crispata</name>
    <name type="common">lettuce slug</name>
    <dbReference type="NCBI Taxonomy" id="231223"/>
    <lineage>
        <taxon>Eukaryota</taxon>
        <taxon>Metazoa</taxon>
        <taxon>Spiralia</taxon>
        <taxon>Lophotrochozoa</taxon>
        <taxon>Mollusca</taxon>
        <taxon>Gastropoda</taxon>
        <taxon>Heterobranchia</taxon>
        <taxon>Euthyneura</taxon>
        <taxon>Panpulmonata</taxon>
        <taxon>Sacoglossa</taxon>
        <taxon>Placobranchoidea</taxon>
        <taxon>Plakobranchidae</taxon>
        <taxon>Elysia</taxon>
    </lineage>
</organism>
<evidence type="ECO:0000313" key="2">
    <source>
        <dbReference type="EMBL" id="KAK3772322.1"/>
    </source>
</evidence>
<dbReference type="EMBL" id="JAWDGP010003635">
    <property type="protein sequence ID" value="KAK3772322.1"/>
    <property type="molecule type" value="Genomic_DNA"/>
</dbReference>
<comment type="caution">
    <text evidence="2">The sequence shown here is derived from an EMBL/GenBank/DDBJ whole genome shotgun (WGS) entry which is preliminary data.</text>
</comment>
<feature type="chain" id="PRO_5042260725" evidence="1">
    <location>
        <begin position="23"/>
        <end position="170"/>
    </location>
</feature>
<protein>
    <submittedName>
        <fullName evidence="2">Uncharacterized protein</fullName>
    </submittedName>
</protein>
<reference evidence="2" key="1">
    <citation type="journal article" date="2023" name="G3 (Bethesda)">
        <title>A reference genome for the long-term kleptoplast-retaining sea slug Elysia crispata morphotype clarki.</title>
        <authorList>
            <person name="Eastman K.E."/>
            <person name="Pendleton A.L."/>
            <person name="Shaikh M.A."/>
            <person name="Suttiyut T."/>
            <person name="Ogas R."/>
            <person name="Tomko P."/>
            <person name="Gavelis G."/>
            <person name="Widhalm J.R."/>
            <person name="Wisecaver J.H."/>
        </authorList>
    </citation>
    <scope>NUCLEOTIDE SEQUENCE</scope>
    <source>
        <strain evidence="2">ECLA1</strain>
    </source>
</reference>
<name>A0AAE1DJ24_9GAST</name>
<evidence type="ECO:0000256" key="1">
    <source>
        <dbReference type="SAM" id="SignalP"/>
    </source>
</evidence>
<sequence>MRRVFISLWCVVLSGALSLGTSEQNVTSVSVWPEGDPNRCLEMFERTNQNVKRFGVIPGLGWDNLRNVEANQVVQHTFHECKLTNDGQYLIPDDVFTVDLKRSDVQTSAEFIDVTERTSSLTSSTINTYSGLYFYGKSISGSFSADNIEMKTKQLEQQAYTARVMLQYNR</sequence>
<proteinExistence type="predicted"/>
<keyword evidence="1" id="KW-0732">Signal</keyword>
<keyword evidence="3" id="KW-1185">Reference proteome</keyword>
<dbReference type="AlphaFoldDB" id="A0AAE1DJ24"/>
<accession>A0AAE1DJ24</accession>
<evidence type="ECO:0000313" key="3">
    <source>
        <dbReference type="Proteomes" id="UP001283361"/>
    </source>
</evidence>
<dbReference type="Proteomes" id="UP001283361">
    <property type="component" value="Unassembled WGS sequence"/>
</dbReference>